<dbReference type="AlphaFoldDB" id="A0A645ELK7"/>
<gene>
    <name evidence="1" type="ORF">SDC9_149222</name>
</gene>
<protein>
    <submittedName>
        <fullName evidence="1">Uncharacterized protein</fullName>
    </submittedName>
</protein>
<proteinExistence type="predicted"/>
<reference evidence="1" key="1">
    <citation type="submission" date="2019-08" db="EMBL/GenBank/DDBJ databases">
        <authorList>
            <person name="Kucharzyk K."/>
            <person name="Murdoch R.W."/>
            <person name="Higgins S."/>
            <person name="Loffler F."/>
        </authorList>
    </citation>
    <scope>NUCLEOTIDE SEQUENCE</scope>
</reference>
<comment type="caution">
    <text evidence="1">The sequence shown here is derived from an EMBL/GenBank/DDBJ whole genome shotgun (WGS) entry which is preliminary data.</text>
</comment>
<evidence type="ECO:0000313" key="1">
    <source>
        <dbReference type="EMBL" id="MPN02009.1"/>
    </source>
</evidence>
<sequence>MLFQPYNNIPTEAILYSHGEVLNIVDAFKMALEKADAEQSETIQPLYDSFSRFLTDWELNQQATGSYFATEKNL</sequence>
<accession>A0A645ELK7</accession>
<name>A0A645ELK7_9ZZZZ</name>
<dbReference type="EMBL" id="VSSQ01047976">
    <property type="protein sequence ID" value="MPN02009.1"/>
    <property type="molecule type" value="Genomic_DNA"/>
</dbReference>
<organism evidence="1">
    <name type="scientific">bioreactor metagenome</name>
    <dbReference type="NCBI Taxonomy" id="1076179"/>
    <lineage>
        <taxon>unclassified sequences</taxon>
        <taxon>metagenomes</taxon>
        <taxon>ecological metagenomes</taxon>
    </lineage>
</organism>